<evidence type="ECO:0000313" key="2">
    <source>
        <dbReference type="Proteomes" id="UP000593573"/>
    </source>
</evidence>
<dbReference type="Proteomes" id="UP000593573">
    <property type="component" value="Unassembled WGS sequence"/>
</dbReference>
<evidence type="ECO:0000313" key="1">
    <source>
        <dbReference type="EMBL" id="MBA0668372.1"/>
    </source>
</evidence>
<keyword evidence="2" id="KW-1185">Reference proteome</keyword>
<proteinExistence type="predicted"/>
<feature type="non-terminal residue" evidence="1">
    <location>
        <position position="27"/>
    </location>
</feature>
<name>A0A7J8W0I8_9ROSI</name>
<accession>A0A7J8W0I8</accession>
<dbReference type="EMBL" id="JABFAB010000013">
    <property type="protein sequence ID" value="MBA0668372.1"/>
    <property type="molecule type" value="Genomic_DNA"/>
</dbReference>
<gene>
    <name evidence="1" type="ORF">Goklo_001293</name>
</gene>
<comment type="caution">
    <text evidence="1">The sequence shown here is derived from an EMBL/GenBank/DDBJ whole genome shotgun (WGS) entry which is preliminary data.</text>
</comment>
<protein>
    <submittedName>
        <fullName evidence="1">Uncharacterized protein</fullName>
    </submittedName>
</protein>
<sequence>MKWLEDNFNYIDNPASAIERQQYARAF</sequence>
<dbReference type="AlphaFoldDB" id="A0A7J8W0I8"/>
<organism evidence="1 2">
    <name type="scientific">Gossypium klotzschianum</name>
    <dbReference type="NCBI Taxonomy" id="34286"/>
    <lineage>
        <taxon>Eukaryota</taxon>
        <taxon>Viridiplantae</taxon>
        <taxon>Streptophyta</taxon>
        <taxon>Embryophyta</taxon>
        <taxon>Tracheophyta</taxon>
        <taxon>Spermatophyta</taxon>
        <taxon>Magnoliopsida</taxon>
        <taxon>eudicotyledons</taxon>
        <taxon>Gunneridae</taxon>
        <taxon>Pentapetalae</taxon>
        <taxon>rosids</taxon>
        <taxon>malvids</taxon>
        <taxon>Malvales</taxon>
        <taxon>Malvaceae</taxon>
        <taxon>Malvoideae</taxon>
        <taxon>Gossypium</taxon>
    </lineage>
</organism>
<reference evidence="1 2" key="1">
    <citation type="journal article" date="2019" name="Genome Biol. Evol.">
        <title>Insights into the evolution of the New World diploid cottons (Gossypium, subgenus Houzingenia) based on genome sequencing.</title>
        <authorList>
            <person name="Grover C.E."/>
            <person name="Arick M.A. 2nd"/>
            <person name="Thrash A."/>
            <person name="Conover J.L."/>
            <person name="Sanders W.S."/>
            <person name="Peterson D.G."/>
            <person name="Frelichowski J.E."/>
            <person name="Scheffler J.A."/>
            <person name="Scheffler B.E."/>
            <person name="Wendel J.F."/>
        </authorList>
    </citation>
    <scope>NUCLEOTIDE SEQUENCE [LARGE SCALE GENOMIC DNA]</scope>
    <source>
        <strain evidence="1">57</strain>
        <tissue evidence="1">Leaf</tissue>
    </source>
</reference>